<gene>
    <name evidence="13" type="ORF">BSAL_64800</name>
</gene>
<keyword evidence="6 10" id="KW-0158">Chromosome</keyword>
<evidence type="ECO:0000259" key="12">
    <source>
        <dbReference type="Pfam" id="PF00125"/>
    </source>
</evidence>
<keyword evidence="7 10" id="KW-0238">DNA-binding</keyword>
<evidence type="ECO:0000256" key="7">
    <source>
        <dbReference type="ARBA" id="ARBA00023125"/>
    </source>
</evidence>
<comment type="similarity">
    <text evidence="4 10">Belongs to the histone H2B family.</text>
</comment>
<evidence type="ECO:0000256" key="4">
    <source>
        <dbReference type="ARBA" id="ARBA00006846"/>
    </source>
</evidence>
<dbReference type="InterPro" id="IPR055333">
    <property type="entry name" value="HISTONE_H2B_site"/>
</dbReference>
<comment type="subcellular location">
    <subcellularLocation>
        <location evidence="3">Chromosome</location>
    </subcellularLocation>
    <subcellularLocation>
        <location evidence="2 10">Nucleus</location>
    </subcellularLocation>
</comment>
<proteinExistence type="inferred from homology"/>
<feature type="domain" description="Core Histone H2A/H2B/H3" evidence="12">
    <location>
        <begin position="44"/>
        <end position="116"/>
    </location>
</feature>
<dbReference type="InterPro" id="IPR000558">
    <property type="entry name" value="Histone_H2B"/>
</dbReference>
<dbReference type="OrthoDB" id="7686794at2759"/>
<dbReference type="OMA" id="FCPFAIR"/>
<dbReference type="GO" id="GO:0005634">
    <property type="term" value="C:nucleus"/>
    <property type="evidence" value="ECO:0007669"/>
    <property type="project" value="UniProtKB-SubCell"/>
</dbReference>
<reference evidence="14" key="1">
    <citation type="submission" date="2015-09" db="EMBL/GenBank/DDBJ databases">
        <authorList>
            <consortium name="Pathogen Informatics"/>
        </authorList>
    </citation>
    <scope>NUCLEOTIDE SEQUENCE [LARGE SCALE GENOMIC DNA]</scope>
    <source>
        <strain evidence="14">Lake Konstanz</strain>
    </source>
</reference>
<comment type="function">
    <text evidence="1">Core component of nucleosome. Nucleosomes wrap and compact DNA into chromatin, limiting DNA accessibility to the cellular machineries which require DNA as a template. Histones thereby play a central role in transcription regulation, DNA repair, DNA replication and chromosomal stability. DNA accessibility is regulated via a complex set of post-translational modifications of histones, also called histone code, and nucleosome remodeling.</text>
</comment>
<organism evidence="13 14">
    <name type="scientific">Bodo saltans</name>
    <name type="common">Flagellated protozoan</name>
    <dbReference type="NCBI Taxonomy" id="75058"/>
    <lineage>
        <taxon>Eukaryota</taxon>
        <taxon>Discoba</taxon>
        <taxon>Euglenozoa</taxon>
        <taxon>Kinetoplastea</taxon>
        <taxon>Metakinetoplastina</taxon>
        <taxon>Eubodonida</taxon>
        <taxon>Bodonidae</taxon>
        <taxon>Bodo</taxon>
    </lineage>
</organism>
<dbReference type="VEuPathDB" id="TriTrypDB:BSAL_64800"/>
<feature type="region of interest" description="Disordered" evidence="11">
    <location>
        <begin position="1"/>
        <end position="51"/>
    </location>
</feature>
<dbReference type="PANTHER" id="PTHR23428">
    <property type="entry name" value="HISTONE H2B"/>
    <property type="match status" value="1"/>
</dbReference>
<dbReference type="InterPro" id="IPR007125">
    <property type="entry name" value="H2A/H2B/H3"/>
</dbReference>
<dbReference type="AlphaFoldDB" id="A0A0S4IT56"/>
<comment type="subunit">
    <text evidence="10">The nucleosome is a histone octamer containing two molecules each of H2A, H2B, H3 and H4 assembled in one H3-H4 heterotetramer and two H2A-H2B heterodimers. The octamer wraps approximately 147 bp of DNA.</text>
</comment>
<dbReference type="EMBL" id="CYKH01000380">
    <property type="protein sequence ID" value="CUF67902.1"/>
    <property type="molecule type" value="Genomic_DNA"/>
</dbReference>
<keyword evidence="8 10" id="KW-0539">Nucleus</keyword>
<evidence type="ECO:0000256" key="11">
    <source>
        <dbReference type="SAM" id="MobiDB-lite"/>
    </source>
</evidence>
<dbReference type="GO" id="GO:0003677">
    <property type="term" value="F:DNA binding"/>
    <property type="evidence" value="ECO:0007669"/>
    <property type="project" value="UniProtKB-KW"/>
</dbReference>
<dbReference type="Gene3D" id="1.10.20.10">
    <property type="entry name" value="Histone, subunit A"/>
    <property type="match status" value="1"/>
</dbReference>
<evidence type="ECO:0000256" key="6">
    <source>
        <dbReference type="ARBA" id="ARBA00022454"/>
    </source>
</evidence>
<evidence type="ECO:0000313" key="13">
    <source>
        <dbReference type="EMBL" id="CUF67902.1"/>
    </source>
</evidence>
<evidence type="ECO:0000256" key="2">
    <source>
        <dbReference type="ARBA" id="ARBA00004123"/>
    </source>
</evidence>
<dbReference type="FunFam" id="1.10.20.10:FF:000043">
    <property type="entry name" value="Histone H2B"/>
    <property type="match status" value="1"/>
</dbReference>
<dbReference type="SMART" id="SM00427">
    <property type="entry name" value="H2B"/>
    <property type="match status" value="1"/>
</dbReference>
<dbReference type="Proteomes" id="UP000051952">
    <property type="component" value="Unassembled WGS sequence"/>
</dbReference>
<dbReference type="GO" id="GO:0000786">
    <property type="term" value="C:nucleosome"/>
    <property type="evidence" value="ECO:0007669"/>
    <property type="project" value="UniProtKB-KW"/>
</dbReference>
<dbReference type="InterPro" id="IPR009072">
    <property type="entry name" value="Histone-fold"/>
</dbReference>
<dbReference type="PROSITE" id="PS00357">
    <property type="entry name" value="HISTONE_H2B"/>
    <property type="match status" value="1"/>
</dbReference>
<accession>A0A0S4IT56</accession>
<evidence type="ECO:0000256" key="10">
    <source>
        <dbReference type="RuleBase" id="RU000451"/>
    </source>
</evidence>
<protein>
    <recommendedName>
        <fullName evidence="5 10">Histone H2B</fullName>
    </recommendedName>
</protein>
<dbReference type="CDD" id="cd22910">
    <property type="entry name" value="HFD_H2B"/>
    <property type="match status" value="1"/>
</dbReference>
<dbReference type="GO" id="GO:0030527">
    <property type="term" value="F:structural constituent of chromatin"/>
    <property type="evidence" value="ECO:0007669"/>
    <property type="project" value="InterPro"/>
</dbReference>
<evidence type="ECO:0000256" key="9">
    <source>
        <dbReference type="ARBA" id="ARBA00023269"/>
    </source>
</evidence>
<feature type="compositionally biased region" description="Basic residues" evidence="11">
    <location>
        <begin position="22"/>
        <end position="33"/>
    </location>
</feature>
<name>A0A0S4IT56_BODSA</name>
<sequence>MPPPTKGGKRLPVASAGAGGKGKGKGKGKKAVPKKSGSAVAEKKRPKKRSPSWALFIHRALKQVFKNVSLTKRSMQVMCSFVEDMFNRLQGEAVNIAKINKVRTLTAREIQTSARLLLPPELAKHAMSEGTKAVAKYNSGLAKDDHI</sequence>
<evidence type="ECO:0000256" key="5">
    <source>
        <dbReference type="ARBA" id="ARBA00017644"/>
    </source>
</evidence>
<dbReference type="PRINTS" id="PR00621">
    <property type="entry name" value="HISTONEH2B"/>
</dbReference>
<dbReference type="SUPFAM" id="SSF47113">
    <property type="entry name" value="Histone-fold"/>
    <property type="match status" value="1"/>
</dbReference>
<keyword evidence="14" id="KW-1185">Reference proteome</keyword>
<dbReference type="Pfam" id="PF00125">
    <property type="entry name" value="Histone"/>
    <property type="match status" value="1"/>
</dbReference>
<evidence type="ECO:0000256" key="8">
    <source>
        <dbReference type="ARBA" id="ARBA00023242"/>
    </source>
</evidence>
<keyword evidence="9 10" id="KW-0544">Nucleosome core</keyword>
<evidence type="ECO:0000256" key="3">
    <source>
        <dbReference type="ARBA" id="ARBA00004286"/>
    </source>
</evidence>
<evidence type="ECO:0000256" key="1">
    <source>
        <dbReference type="ARBA" id="ARBA00002001"/>
    </source>
</evidence>
<dbReference type="GO" id="GO:0046982">
    <property type="term" value="F:protein heterodimerization activity"/>
    <property type="evidence" value="ECO:0007669"/>
    <property type="project" value="InterPro"/>
</dbReference>
<evidence type="ECO:0000313" key="14">
    <source>
        <dbReference type="Proteomes" id="UP000051952"/>
    </source>
</evidence>